<dbReference type="InterPro" id="IPR027417">
    <property type="entry name" value="P-loop_NTPase"/>
</dbReference>
<feature type="compositionally biased region" description="Acidic residues" evidence="1">
    <location>
        <begin position="440"/>
        <end position="462"/>
    </location>
</feature>
<gene>
    <name evidence="2" type="ORF">NCGR_LOCUS17640</name>
</gene>
<organism evidence="2 3">
    <name type="scientific">Miscanthus lutarioriparius</name>
    <dbReference type="NCBI Taxonomy" id="422564"/>
    <lineage>
        <taxon>Eukaryota</taxon>
        <taxon>Viridiplantae</taxon>
        <taxon>Streptophyta</taxon>
        <taxon>Embryophyta</taxon>
        <taxon>Tracheophyta</taxon>
        <taxon>Spermatophyta</taxon>
        <taxon>Magnoliopsida</taxon>
        <taxon>Liliopsida</taxon>
        <taxon>Poales</taxon>
        <taxon>Poaceae</taxon>
        <taxon>PACMAD clade</taxon>
        <taxon>Panicoideae</taxon>
        <taxon>Andropogonodae</taxon>
        <taxon>Andropogoneae</taxon>
        <taxon>Saccharinae</taxon>
        <taxon>Miscanthus</taxon>
    </lineage>
</organism>
<feature type="compositionally biased region" description="Basic residues" evidence="1">
    <location>
        <begin position="540"/>
        <end position="550"/>
    </location>
</feature>
<dbReference type="Gene3D" id="3.40.50.300">
    <property type="entry name" value="P-loop containing nucleotide triphosphate hydrolases"/>
    <property type="match status" value="1"/>
</dbReference>
<dbReference type="PANTHER" id="PTHR33477:SF4">
    <property type="entry name" value="P-LOOP NTPASE DOMAIN-CONTAINING PROTEIN LPA1 HOMOLOG"/>
    <property type="match status" value="1"/>
</dbReference>
<feature type="region of interest" description="Disordered" evidence="1">
    <location>
        <begin position="423"/>
        <end position="466"/>
    </location>
</feature>
<comment type="caution">
    <text evidence="2">The sequence shown here is derived from an EMBL/GenBank/DDBJ whole genome shotgun (WGS) entry which is preliminary data.</text>
</comment>
<dbReference type="AlphaFoldDB" id="A0A811NIS9"/>
<protein>
    <submittedName>
        <fullName evidence="2">Uncharacterized protein</fullName>
    </submittedName>
</protein>
<reference evidence="2" key="1">
    <citation type="submission" date="2020-10" db="EMBL/GenBank/DDBJ databases">
        <authorList>
            <person name="Han B."/>
            <person name="Lu T."/>
            <person name="Zhao Q."/>
            <person name="Huang X."/>
            <person name="Zhao Y."/>
        </authorList>
    </citation>
    <scope>NUCLEOTIDE SEQUENCE</scope>
</reference>
<evidence type="ECO:0000313" key="2">
    <source>
        <dbReference type="EMBL" id="CAD6225640.1"/>
    </source>
</evidence>
<keyword evidence="3" id="KW-1185">Reference proteome</keyword>
<dbReference type="PANTHER" id="PTHR33477">
    <property type="entry name" value="P-LOOP NTPASE DOMAIN-CONTAINING PROTEIN LPA1 HOMOLOG 1"/>
    <property type="match status" value="1"/>
</dbReference>
<evidence type="ECO:0000313" key="3">
    <source>
        <dbReference type="Proteomes" id="UP000604825"/>
    </source>
</evidence>
<accession>A0A811NIS9</accession>
<name>A0A811NIS9_9POAL</name>
<dbReference type="Proteomes" id="UP000604825">
    <property type="component" value="Unassembled WGS sequence"/>
</dbReference>
<sequence>MASAKLLYIVVVDDNASSFRYTRSLLHSTLQLMGCKPRHAFERYEVAEATPTTSPRQFQFELYKRRTTVLLPRELFLDLVLDALALYKYVAPNQRADLMLACRIRERKESVTVLCRTSGCGKSTLSTLLGSRLGITTVVSTDSIRHMMRSFVEEKENPLLWASTYHAGECLDPVAVAEAKSRRKAKKRSGVSSSSNIDYEKSGALTEKVDGKSIGKKQMAIEGYKAQSEMMGLMRKHPSIIPFMIYISNEGKHTERFAVRAKYMTLDPTKNKYVKYISNIRTIQEYLCSRADKYLVPKVNNTNVDRSVASIHATVFSCLRRRGNGDQLYDPEVNTVAIVNEEYKNQCVANSMSSKGMFKLIQRLGSSRKLMAIINVDGSVSKAWPVESSGGDGKCSSELLITVVADMFYLHLVLQRSQMDIVKSDEEEEEEADVRPNSGSDEDLSEEDNREIDGEMEGSVDEDCNRSDEEYDDLAMRDSLENGYLTDDGVFHSGLSKSSSGKFFGSNQRSHSTPKKHQESVGVPETARSSAAAVPAGTSSKRHAARKWKRSLSDSFRSRPRSAPELVSVCKGSLPVHVAPDEVANELHKTYCVMFF</sequence>
<dbReference type="EMBL" id="CAJGYO010000004">
    <property type="protein sequence ID" value="CAD6225640.1"/>
    <property type="molecule type" value="Genomic_DNA"/>
</dbReference>
<dbReference type="OrthoDB" id="10263927at2759"/>
<feature type="region of interest" description="Disordered" evidence="1">
    <location>
        <begin position="502"/>
        <end position="558"/>
    </location>
</feature>
<dbReference type="SUPFAM" id="SSF52540">
    <property type="entry name" value="P-loop containing nucleoside triphosphate hydrolases"/>
    <property type="match status" value="1"/>
</dbReference>
<proteinExistence type="predicted"/>
<evidence type="ECO:0000256" key="1">
    <source>
        <dbReference type="SAM" id="MobiDB-lite"/>
    </source>
</evidence>